<protein>
    <recommendedName>
        <fullName evidence="2">separase</fullName>
        <ecNumber evidence="2">3.4.22.49</ecNumber>
    </recommendedName>
</protein>
<evidence type="ECO:0000256" key="5">
    <source>
        <dbReference type="SAM" id="MobiDB-lite"/>
    </source>
</evidence>
<feature type="domain" description="Peptidase C50" evidence="6">
    <location>
        <begin position="1599"/>
        <end position="1696"/>
    </location>
</feature>
<evidence type="ECO:0000256" key="3">
    <source>
        <dbReference type="ARBA" id="ARBA00022801"/>
    </source>
</evidence>
<gene>
    <name evidence="7" type="ORF">Agabi119p4_8219</name>
</gene>
<evidence type="ECO:0000313" key="8">
    <source>
        <dbReference type="Proteomes" id="UP000629468"/>
    </source>
</evidence>
<keyword evidence="3" id="KW-0378">Hydrolase</keyword>
<feature type="compositionally biased region" description="Polar residues" evidence="5">
    <location>
        <begin position="1440"/>
        <end position="1450"/>
    </location>
</feature>
<dbReference type="GO" id="GO:0005737">
    <property type="term" value="C:cytoplasm"/>
    <property type="evidence" value="ECO:0007669"/>
    <property type="project" value="TreeGrafter"/>
</dbReference>
<dbReference type="InterPro" id="IPR030397">
    <property type="entry name" value="SEPARIN_core_dom"/>
</dbReference>
<dbReference type="InterPro" id="IPR005314">
    <property type="entry name" value="Peptidase_C50"/>
</dbReference>
<reference evidence="7 8" key="1">
    <citation type="journal article" name="Sci. Rep.">
        <title>Telomere-to-telomere assembled and centromere annotated genomes of the two main subspecies of the button mushroom Agaricus bisporus reveal especially polymorphic chromosome ends.</title>
        <authorList>
            <person name="Sonnenberg A.S.M."/>
            <person name="Sedaghat-Telgerd N."/>
            <person name="Lavrijssen B."/>
            <person name="Ohm R.A."/>
            <person name="Hendrickx P.M."/>
            <person name="Scholtmeijer K."/>
            <person name="Baars J.J.P."/>
            <person name="van Peer A."/>
        </authorList>
    </citation>
    <scope>NUCLEOTIDE SEQUENCE [LARGE SCALE GENOMIC DNA]</scope>
    <source>
        <strain evidence="7 8">H119_p4</strain>
    </source>
</reference>
<evidence type="ECO:0000259" key="6">
    <source>
        <dbReference type="PROSITE" id="PS51700"/>
    </source>
</evidence>
<dbReference type="EC" id="3.4.22.49" evidence="2"/>
<dbReference type="PANTHER" id="PTHR12792">
    <property type="entry name" value="EXTRA SPINDLE POLES 1-RELATED"/>
    <property type="match status" value="1"/>
</dbReference>
<dbReference type="PANTHER" id="PTHR12792:SF0">
    <property type="entry name" value="SEPARIN"/>
    <property type="match status" value="1"/>
</dbReference>
<keyword evidence="4" id="KW-0159">Chromosome partition</keyword>
<accession>A0A8H7C6B2</accession>
<dbReference type="SUPFAM" id="SSF48452">
    <property type="entry name" value="TPR-like"/>
    <property type="match status" value="1"/>
</dbReference>
<evidence type="ECO:0000313" key="7">
    <source>
        <dbReference type="EMBL" id="KAF7763682.1"/>
    </source>
</evidence>
<dbReference type="GO" id="GO:0044732">
    <property type="term" value="C:mitotic spindle pole body"/>
    <property type="evidence" value="ECO:0007669"/>
    <property type="project" value="TreeGrafter"/>
</dbReference>
<organism evidence="7 8">
    <name type="scientific">Agaricus bisporus var. burnettii</name>
    <dbReference type="NCBI Taxonomy" id="192524"/>
    <lineage>
        <taxon>Eukaryota</taxon>
        <taxon>Fungi</taxon>
        <taxon>Dikarya</taxon>
        <taxon>Basidiomycota</taxon>
        <taxon>Agaricomycotina</taxon>
        <taxon>Agaricomycetes</taxon>
        <taxon>Agaricomycetidae</taxon>
        <taxon>Agaricales</taxon>
        <taxon>Agaricineae</taxon>
        <taxon>Agaricaceae</taxon>
        <taxon>Agaricus</taxon>
    </lineage>
</organism>
<comment type="catalytic activity">
    <reaction evidence="1">
        <text>All bonds known to be hydrolyzed by this endopeptidase have arginine in P1 and an acidic residue in P4. P6 is often occupied by an acidic residue or by a hydroxy-amino-acid residue, the phosphorylation of which enhances cleavage.</text>
        <dbReference type="EC" id="3.4.22.49"/>
    </reaction>
</comment>
<evidence type="ECO:0000256" key="2">
    <source>
        <dbReference type="ARBA" id="ARBA00012489"/>
    </source>
</evidence>
<dbReference type="GO" id="GO:0006508">
    <property type="term" value="P:proteolysis"/>
    <property type="evidence" value="ECO:0007669"/>
    <property type="project" value="InterPro"/>
</dbReference>
<evidence type="ECO:0000256" key="4">
    <source>
        <dbReference type="ARBA" id="ARBA00022829"/>
    </source>
</evidence>
<dbReference type="GO" id="GO:0004197">
    <property type="term" value="F:cysteine-type endopeptidase activity"/>
    <property type="evidence" value="ECO:0007669"/>
    <property type="project" value="InterPro"/>
</dbReference>
<sequence>MHKRSSSRAASTKDKQGSALRTSSSSSRLVTSEIAIAGTKLYTLISEVTTLANGALERSNKTDEEGLVERIESCVTELRTSTILVQLLEQIDSTTAEADVKRIAAKVDRALERLRRSASTWLERYSAARDCTYSQFKELLLTITTVLETSIQQFVRCKLSSSVIASLSDLTTRALDSLFVVSKFTLDVQASETYTITHDYLARANTILTNVNQTGIPLSNYLRCLSGAYYNFAGNLYQSGRHGPAVTFLKDACSIGGRALTRRPKEKVNGEEKSRELEGWKQLEETLFRRWELLGICHIKLGDRKNAYIAFLQSLVAFPYSVCSMEQDSNKLPPSSIFGPAANNHVKQLAAIIDRLTYLGMNELLIPAEQISFQHSLSKCSSSEPLNNPKILGLLVEQQVESLEQRGSKGSIQRAIRVLLESALEVYDGEVKTPVRRARVMLRLLEVMYRTDEVPAFERIQEMNREIEKLLSAEILEADSELAPYRAQYRALAHLWLALHAHRAAIPNQVSLPSNDSPRVVLMRKSLTPQRKSLISQQPPAKTMTTRRRAVATATTTIATTKTRTRTPANTSTVAKKTKAAATTRAGPTASAISPVQKRRVLQPMSLNTATPPRAKREATRELSAFDNFAHFSGVLQTVARILGLLSLGLPKVQLLDVSRRLAETHSGPTSEGYISASLDLAHEYMRIGKTRRATSIFHQALDSVRGGKVSDEMSALFLLRYAESLALSENIPRSCSVYREAIAVYRRIDYEEKTGTTVQRIHARVRRLEKAALSARTVAMIQHCKEDLTSSTELLLQSLRIWNRALDSLSRLNPQPPAKPAKDDNPFDMSILKQALPSEAAPLPDPKPQTIIPPQRHLDSFVLRICEGLFTVLFDLTQAYLHRGSAKESEFFISQALDLAQALNAPAMLSRASAKQGEVQVRLGNLKEGYETLVKAGEVLSGVPTIESVEVVRLTAECKERMGVEGEGDAQVLYGRSMDLLTEMDAAFEKYEGVAFGPRKSLGMSPVNSKIVKDMIVPEVLMNVLRQQIWLLRDQNDDQFNSLLKQFISLPRSSLAKAQENSLLAKLNLHNVYLRFRGDMFLNSLAESPISIPIGMHAAHRLTSVSAKDINGALDQAEERFWDSLNLVAQRGNVLDIRESAVALAVIKSFQTSMGRKDSEVHVMVSRLLDASSALTLRREMLEAIHHKFPRLPAADDLQWPLVTSEGNLLPPSGVDTNLAARRRVNIPVDSEDEDDDAMSDLEPTSPLKAYWDSVRARYRSYSFNPTTLSSSQTKKLPSNWTVIHINVTEDKNTLFVSRQEGGPDGDGLVFSVPLRSRRDTGNGDDEEDYLSFDNAIEELREIVRLSDEGTKAAIHVKPDDDEARAAWWKQRAELDSRLKTLLENIEFCWFGAFKTILSPKCKASSEDIIKLRSGFEKVFKRSFGIREKKRPGTHRKTPSQPRSQSFSQVQLDDSLLRCFSTLSPKCQDEELEDMIYFILDLYQFHGVAIPTSEVDITQMVVDVRMVLEEHSVKTRGSKRSGKQSGVAGQADDEHVFLVLDKNLQGLPWESIPILRGRSVSRIPSVDFLLDRLEYVEMRRRTQPSSDKQTSVGAVVDPRKGYFILNPSGDLRRTQERFQDWAKGMKEAGWDGVIGKPVSEQQFENALRQRDLVVYFGHGGGEQYLRTYKVRRLQSCAATMLWGCSSGALREMGDFDRTGTANAYMLAGCPTLVANLWDVTDRDIDKFCQTVFDKIQLNPENWYLKVSKSINTQGSRAVDESML</sequence>
<dbReference type="Pfam" id="PF03568">
    <property type="entry name" value="Separin_C"/>
    <property type="match status" value="1"/>
</dbReference>
<dbReference type="GO" id="GO:0051307">
    <property type="term" value="P:meiotic chromosome separation"/>
    <property type="evidence" value="ECO:0007669"/>
    <property type="project" value="TreeGrafter"/>
</dbReference>
<proteinExistence type="predicted"/>
<feature type="region of interest" description="Disordered" evidence="5">
    <location>
        <begin position="564"/>
        <end position="593"/>
    </location>
</feature>
<dbReference type="PROSITE" id="PS51700">
    <property type="entry name" value="SEPARIN"/>
    <property type="match status" value="1"/>
</dbReference>
<dbReference type="GO" id="GO:0005634">
    <property type="term" value="C:nucleus"/>
    <property type="evidence" value="ECO:0007669"/>
    <property type="project" value="InterPro"/>
</dbReference>
<dbReference type="Proteomes" id="UP000629468">
    <property type="component" value="Unassembled WGS sequence"/>
</dbReference>
<feature type="region of interest" description="Disordered" evidence="5">
    <location>
        <begin position="1431"/>
        <end position="1450"/>
    </location>
</feature>
<dbReference type="InterPro" id="IPR011990">
    <property type="entry name" value="TPR-like_helical_dom_sf"/>
</dbReference>
<dbReference type="GO" id="GO:0072686">
    <property type="term" value="C:mitotic spindle"/>
    <property type="evidence" value="ECO:0007669"/>
    <property type="project" value="TreeGrafter"/>
</dbReference>
<feature type="compositionally biased region" description="Low complexity" evidence="5">
    <location>
        <begin position="564"/>
        <end position="592"/>
    </location>
</feature>
<comment type="caution">
    <text evidence="7">The sequence shown here is derived from an EMBL/GenBank/DDBJ whole genome shotgun (WGS) entry which is preliminary data.</text>
</comment>
<dbReference type="EMBL" id="JABXXO010000011">
    <property type="protein sequence ID" value="KAF7763682.1"/>
    <property type="molecule type" value="Genomic_DNA"/>
</dbReference>
<name>A0A8H7C6B2_AGABI</name>
<feature type="region of interest" description="Disordered" evidence="5">
    <location>
        <begin position="1"/>
        <end position="24"/>
    </location>
</feature>
<evidence type="ECO:0000256" key="1">
    <source>
        <dbReference type="ARBA" id="ARBA00000451"/>
    </source>
</evidence>